<dbReference type="InterPro" id="IPR022683">
    <property type="entry name" value="Calpain_III"/>
</dbReference>
<dbReference type="PANTHER" id="PTHR10183">
    <property type="entry name" value="CALPAIN"/>
    <property type="match status" value="1"/>
</dbReference>
<gene>
    <name evidence="13" type="primary">LOC117357741</name>
</gene>
<dbReference type="InterPro" id="IPR000169">
    <property type="entry name" value="Pept_cys_AS"/>
</dbReference>
<name>A0A6P8Q3Z5_GEOSA</name>
<dbReference type="InterPro" id="IPR054069">
    <property type="entry name" value="CAPN3/13-like_C_EFh"/>
</dbReference>
<evidence type="ECO:0000256" key="6">
    <source>
        <dbReference type="ARBA" id="ARBA00022807"/>
    </source>
</evidence>
<dbReference type="SUPFAM" id="SSF54001">
    <property type="entry name" value="Cysteine proteinases"/>
    <property type="match status" value="1"/>
</dbReference>
<dbReference type="CDD" id="cd00214">
    <property type="entry name" value="Calpain_III"/>
    <property type="match status" value="1"/>
</dbReference>
<dbReference type="PROSITE" id="PS50203">
    <property type="entry name" value="CALPAIN_CAT"/>
    <property type="match status" value="1"/>
</dbReference>
<organism evidence="12 13">
    <name type="scientific">Geotrypetes seraphini</name>
    <name type="common">Gaboon caecilian</name>
    <name type="synonym">Caecilia seraphini</name>
    <dbReference type="NCBI Taxonomy" id="260995"/>
    <lineage>
        <taxon>Eukaryota</taxon>
        <taxon>Metazoa</taxon>
        <taxon>Chordata</taxon>
        <taxon>Craniata</taxon>
        <taxon>Vertebrata</taxon>
        <taxon>Euteleostomi</taxon>
        <taxon>Amphibia</taxon>
        <taxon>Gymnophiona</taxon>
        <taxon>Geotrypetes</taxon>
    </lineage>
</organism>
<evidence type="ECO:0000256" key="2">
    <source>
        <dbReference type="ARBA" id="ARBA00022670"/>
    </source>
</evidence>
<dbReference type="Pfam" id="PF01067">
    <property type="entry name" value="Calpain_III"/>
    <property type="match status" value="1"/>
</dbReference>
<dbReference type="InterPro" id="IPR033883">
    <property type="entry name" value="C2_III"/>
</dbReference>
<dbReference type="CDD" id="cd00044">
    <property type="entry name" value="CysPc"/>
    <property type="match status" value="1"/>
</dbReference>
<evidence type="ECO:0000256" key="1">
    <source>
        <dbReference type="ARBA" id="ARBA00007623"/>
    </source>
</evidence>
<dbReference type="InterPro" id="IPR022682">
    <property type="entry name" value="Calpain_domain_III"/>
</dbReference>
<keyword evidence="6 9" id="KW-0788">Thiol protease</keyword>
<keyword evidence="2 9" id="KW-0645">Protease</keyword>
<dbReference type="GO" id="GO:0005509">
    <property type="term" value="F:calcium ion binding"/>
    <property type="evidence" value="ECO:0007669"/>
    <property type="project" value="InterPro"/>
</dbReference>
<sequence length="741" mass="85763">MPRLAFLSGEQKSRKMPIRTGTFKKPRRLLDQNYQVLLETCLRNKKLYVDDVFPATLNSIGTGDLLKKLPPDVQWKRPHELVKNPQFWCENASRFDLRQGLTENCWFLAALASLTFHHDILTNVVPQNQSFDRKYAGIFHFRFWRFGEWVDVVVDDMLPVNKDGQLIFVSSIRKNLFWGALLEKAYAKLCGSYEDTQIGQVSEALVDFTGGVNMSIRLAEAPSELWEIMQRAAYSGSLMGCQTRSGKEQVLENGLVAGHAYTVTGIRKVTCKTGPENLVRLRNPWGRIEWKGAWSDCSVKWEQISLKERILLRRTRDDGEFWMSLEDFKIHFVELVICKLTPDLMSPASGMQWTLSMQTGKWSAGSTAGGRMSYQETFWLNPQYRLKILTGDNMEKSVNSCSVLISLLQKQNHKHRNQSPPLYIGFSIFKVPLEFQDLKSRLPQNFFAKHPPVNTTCIFINEREVSQDFRLMPGAYVIVPSTAEPDQECEFILRVFSRRHVLQEQGGNILCCKTIVDKQEDKIWEKFFNKYFMKHPEINVDQLQLLLNKANWTNVKQVPVKFSLDACKGFMALLDLSATGTLSMQEFRTLWKRLLFFQEVFQKKDIEKTGYLNLNDMQAAVQERGISLSDRFTNLMALRYGDSSMKISFDNFACFMLRVEMMGEVFHNLSKDGKGIYLEEAEWHRPRRSHSGFSYSLRGWQVGAARPCRVRRHNTMDAAHPLFLRQKRGRIPFPMANLQRY</sequence>
<keyword evidence="3" id="KW-0479">Metal-binding</keyword>
<evidence type="ECO:0000313" key="13">
    <source>
        <dbReference type="RefSeq" id="XP_033794652.1"/>
    </source>
</evidence>
<dbReference type="CDD" id="cd16195">
    <property type="entry name" value="EFh_PEF_CAPN13_14"/>
    <property type="match status" value="1"/>
</dbReference>
<dbReference type="PROSITE" id="PS00139">
    <property type="entry name" value="THIOL_PROTEASE_CYS"/>
    <property type="match status" value="1"/>
</dbReference>
<evidence type="ECO:0000256" key="4">
    <source>
        <dbReference type="ARBA" id="ARBA00022737"/>
    </source>
</evidence>
<dbReference type="GeneID" id="117357741"/>
<dbReference type="Gene3D" id="3.90.70.10">
    <property type="entry name" value="Cysteine proteinases"/>
    <property type="match status" value="1"/>
</dbReference>
<feature type="active site" evidence="8 9">
    <location>
        <position position="105"/>
    </location>
</feature>
<dbReference type="SMART" id="SM00720">
    <property type="entry name" value="calpain_III"/>
    <property type="match status" value="1"/>
</dbReference>
<keyword evidence="7" id="KW-0106">Calcium</keyword>
<feature type="domain" description="EF-hand" evidence="11">
    <location>
        <begin position="592"/>
        <end position="627"/>
    </location>
</feature>
<evidence type="ECO:0000313" key="12">
    <source>
        <dbReference type="Proteomes" id="UP000515159"/>
    </source>
</evidence>
<dbReference type="InterPro" id="IPR011992">
    <property type="entry name" value="EF-hand-dom_pair"/>
</dbReference>
<dbReference type="SUPFAM" id="SSF47473">
    <property type="entry name" value="EF-hand"/>
    <property type="match status" value="1"/>
</dbReference>
<dbReference type="PRINTS" id="PR00704">
    <property type="entry name" value="CALPAIN"/>
</dbReference>
<dbReference type="GO" id="GO:0006508">
    <property type="term" value="P:proteolysis"/>
    <property type="evidence" value="ECO:0007669"/>
    <property type="project" value="UniProtKB-KW"/>
</dbReference>
<dbReference type="GO" id="GO:0004198">
    <property type="term" value="F:calcium-dependent cysteine-type endopeptidase activity"/>
    <property type="evidence" value="ECO:0007669"/>
    <property type="project" value="InterPro"/>
</dbReference>
<proteinExistence type="inferred from homology"/>
<dbReference type="RefSeq" id="XP_033794652.1">
    <property type="nucleotide sequence ID" value="XM_033938761.1"/>
</dbReference>
<dbReference type="Proteomes" id="UP000515159">
    <property type="component" value="Chromosome 3"/>
</dbReference>
<dbReference type="InterPro" id="IPR038765">
    <property type="entry name" value="Papain-like_cys_pep_sf"/>
</dbReference>
<dbReference type="PROSITE" id="PS50222">
    <property type="entry name" value="EF_HAND_2"/>
    <property type="match status" value="1"/>
</dbReference>
<evidence type="ECO:0000259" key="10">
    <source>
        <dbReference type="PROSITE" id="PS50203"/>
    </source>
</evidence>
<accession>A0A6P8Q3Z5</accession>
<keyword evidence="12" id="KW-1185">Reference proteome</keyword>
<evidence type="ECO:0000256" key="7">
    <source>
        <dbReference type="ARBA" id="ARBA00022837"/>
    </source>
</evidence>
<dbReference type="SMART" id="SM00230">
    <property type="entry name" value="CysPc"/>
    <property type="match status" value="1"/>
</dbReference>
<dbReference type="InterPro" id="IPR036213">
    <property type="entry name" value="Calpain_III_sf"/>
</dbReference>
<dbReference type="FunFam" id="1.10.238.10:FF:000175">
    <property type="entry name" value="Calpain 14"/>
    <property type="match status" value="1"/>
</dbReference>
<dbReference type="Pfam" id="PF21875">
    <property type="entry name" value="CAPN13-like_C_EFh"/>
    <property type="match status" value="1"/>
</dbReference>
<dbReference type="Gene3D" id="2.60.120.380">
    <property type="match status" value="1"/>
</dbReference>
<dbReference type="AlphaFoldDB" id="A0A6P8Q3Z5"/>
<feature type="domain" description="Calpain catalytic" evidence="10">
    <location>
        <begin position="47"/>
        <end position="341"/>
    </location>
</feature>
<keyword evidence="4" id="KW-0677">Repeat</keyword>
<dbReference type="SUPFAM" id="SSF49758">
    <property type="entry name" value="Calpain large subunit, middle domain (domain III)"/>
    <property type="match status" value="1"/>
</dbReference>
<evidence type="ECO:0000256" key="3">
    <source>
        <dbReference type="ARBA" id="ARBA00022723"/>
    </source>
</evidence>
<dbReference type="InterPro" id="IPR001300">
    <property type="entry name" value="Peptidase_C2_calpain_cat"/>
</dbReference>
<dbReference type="FunFam" id="2.60.120.380:FF:000001">
    <property type="entry name" value="Calpain-1 catalytic subunit"/>
    <property type="match status" value="1"/>
</dbReference>
<dbReference type="FunFam" id="3.90.70.10:FF:000054">
    <property type="entry name" value="Calpain 14"/>
    <property type="match status" value="1"/>
</dbReference>
<evidence type="ECO:0000256" key="9">
    <source>
        <dbReference type="PROSITE-ProRule" id="PRU00239"/>
    </source>
</evidence>
<dbReference type="InterPro" id="IPR002048">
    <property type="entry name" value="EF_hand_dom"/>
</dbReference>
<evidence type="ECO:0000256" key="8">
    <source>
        <dbReference type="PIRSR" id="PIRSR622684-1"/>
    </source>
</evidence>
<dbReference type="Gene3D" id="1.10.238.10">
    <property type="entry name" value="EF-hand"/>
    <property type="match status" value="1"/>
</dbReference>
<comment type="similarity">
    <text evidence="1">Belongs to the peptidase C2 family.</text>
</comment>
<reference evidence="13" key="1">
    <citation type="submission" date="2025-08" db="UniProtKB">
        <authorList>
            <consortium name="RefSeq"/>
        </authorList>
    </citation>
    <scope>IDENTIFICATION</scope>
</reference>
<dbReference type="InterPro" id="IPR022684">
    <property type="entry name" value="Calpain_cysteine_protease"/>
</dbReference>
<dbReference type="PANTHER" id="PTHR10183:SF302">
    <property type="entry name" value="CALPAIN-14"/>
    <property type="match status" value="1"/>
</dbReference>
<feature type="active site" evidence="8 9">
    <location>
        <position position="283"/>
    </location>
</feature>
<evidence type="ECO:0000259" key="11">
    <source>
        <dbReference type="PROSITE" id="PS50222"/>
    </source>
</evidence>
<dbReference type="GO" id="GO:0005737">
    <property type="term" value="C:cytoplasm"/>
    <property type="evidence" value="ECO:0007669"/>
    <property type="project" value="TreeGrafter"/>
</dbReference>
<feature type="active site" evidence="8 9">
    <location>
        <position position="259"/>
    </location>
</feature>
<protein>
    <submittedName>
        <fullName evidence="13">Calpain-14-like isoform X2</fullName>
    </submittedName>
</protein>
<evidence type="ECO:0000256" key="5">
    <source>
        <dbReference type="ARBA" id="ARBA00022801"/>
    </source>
</evidence>
<keyword evidence="5 9" id="KW-0378">Hydrolase</keyword>
<dbReference type="Pfam" id="PF00648">
    <property type="entry name" value="Peptidase_C2"/>
    <property type="match status" value="1"/>
</dbReference>